<evidence type="ECO:0000313" key="2">
    <source>
        <dbReference type="EMBL" id="EGH19137.1"/>
    </source>
</evidence>
<dbReference type="HOGENOM" id="CLU_3337242_0_0_6"/>
<comment type="caution">
    <text evidence="2">The sequence shown here is derived from an EMBL/GenBank/DDBJ whole genome shotgun (WGS) entry which is preliminary data.</text>
</comment>
<evidence type="ECO:0000313" key="3">
    <source>
        <dbReference type="Proteomes" id="UP000005466"/>
    </source>
</evidence>
<dbReference type="Proteomes" id="UP000005466">
    <property type="component" value="Unassembled WGS sequence"/>
</dbReference>
<feature type="compositionally biased region" description="Gly residues" evidence="1">
    <location>
        <begin position="1"/>
        <end position="11"/>
    </location>
</feature>
<feature type="region of interest" description="Disordered" evidence="1">
    <location>
        <begin position="1"/>
        <end position="37"/>
    </location>
</feature>
<feature type="non-terminal residue" evidence="2">
    <location>
        <position position="1"/>
    </location>
</feature>
<protein>
    <submittedName>
        <fullName evidence="2">Uncharacterized protein</fullName>
    </submittedName>
</protein>
<dbReference type="EMBL" id="ADWY01003638">
    <property type="protein sequence ID" value="EGH19137.1"/>
    <property type="molecule type" value="Genomic_DNA"/>
</dbReference>
<evidence type="ECO:0000256" key="1">
    <source>
        <dbReference type="SAM" id="MobiDB-lite"/>
    </source>
</evidence>
<reference evidence="2 3" key="1">
    <citation type="journal article" date="2011" name="PLoS Pathog.">
        <title>Dynamic evolution of pathogenicity revealed by sequencing and comparative genomics of 19 Pseudomonas syringae isolates.</title>
        <authorList>
            <person name="Baltrus D.A."/>
            <person name="Nishimura M.T."/>
            <person name="Romanchuk A."/>
            <person name="Chang J.H."/>
            <person name="Mukhtar M.S."/>
            <person name="Cherkis K."/>
            <person name="Roach J."/>
            <person name="Grant S.R."/>
            <person name="Jones C.D."/>
            <person name="Dangl J.L."/>
        </authorList>
    </citation>
    <scope>NUCLEOTIDE SEQUENCE [LARGE SCALE GENOMIC DNA]</scope>
    <source>
        <strain evidence="3">race 4</strain>
    </source>
</reference>
<accession>F3CIP5</accession>
<name>F3CIP5_PSESG</name>
<proteinExistence type="predicted"/>
<sequence>PFVIVGGGGLGEEGEGHQARAGAAGVGKPGYFARPAS</sequence>
<gene>
    <name evidence="2" type="ORF">Pgy4_39845</name>
</gene>
<organism evidence="2 3">
    <name type="scientific">Pseudomonas savastanoi pv. glycinea str. race 4</name>
    <dbReference type="NCBI Taxonomy" id="875330"/>
    <lineage>
        <taxon>Bacteria</taxon>
        <taxon>Pseudomonadati</taxon>
        <taxon>Pseudomonadota</taxon>
        <taxon>Gammaproteobacteria</taxon>
        <taxon>Pseudomonadales</taxon>
        <taxon>Pseudomonadaceae</taxon>
        <taxon>Pseudomonas</taxon>
    </lineage>
</organism>
<dbReference type="AlphaFoldDB" id="F3CIP5"/>